<organism evidence="1 2">
    <name type="scientific">Photobacterium alginatilyticum</name>
    <dbReference type="NCBI Taxonomy" id="1775171"/>
    <lineage>
        <taxon>Bacteria</taxon>
        <taxon>Pseudomonadati</taxon>
        <taxon>Pseudomonadota</taxon>
        <taxon>Gammaproteobacteria</taxon>
        <taxon>Vibrionales</taxon>
        <taxon>Vibrionaceae</taxon>
        <taxon>Photobacterium</taxon>
    </lineage>
</organism>
<name>A0ABW9YGG9_9GAMM</name>
<sequence>MLMSAAAASLSLIPFYSASSQGLDVYTSINAIAYAENNSAYHLIKGTETTYNRSESAFTFNEFVIGTRYKNISFSLISRYEWFLGFTKDTMELYGTTVNGTLIEPDKRYDLDLKTNHIKTDGFRIAYHYDGFEGINLYGAASYLKARELMVGETSGWASLTGDCGDGFECYSGNLDLSYTYTEDKLFDRQTNAPESLYGYSFDLGLDWQLTDSVFTSLYVQDVYSEVLWDQSPFTDAQATTATSVIEDGKIKIEPVITGYEGNRDFKQKLPVKYNALLGYSRQAHTGYIQGFQSYDTLLVNLGYQYRAGQSQYLFKYYPLDQAFGVAYKSSIFDLALTSDSFDYQKTSILEIRLGFSIPLYR</sequence>
<dbReference type="RefSeq" id="WP_160650576.1">
    <property type="nucleotide sequence ID" value="NZ_RSEJ01000008.1"/>
</dbReference>
<reference evidence="1 2" key="1">
    <citation type="journal article" date="2017" name="Int. J. Syst. Evol. Microbiol.">
        <title>Photobacterium alginatilyticum sp. nov., a marine bacterium isolated from bottom seawater.</title>
        <authorList>
            <person name="Wang X."/>
            <person name="Wang Y."/>
            <person name="Yang X."/>
            <person name="Sun H."/>
            <person name="Li B."/>
            <person name="Zhang X.H."/>
        </authorList>
    </citation>
    <scope>NUCLEOTIDE SEQUENCE [LARGE SCALE GENOMIC DNA]</scope>
    <source>
        <strain evidence="1 2">P03D4</strain>
    </source>
</reference>
<protein>
    <recommendedName>
        <fullName evidence="3">Porin domain-containing protein</fullName>
    </recommendedName>
</protein>
<dbReference type="EMBL" id="RSEJ01000008">
    <property type="protein sequence ID" value="NBI52897.1"/>
    <property type="molecule type" value="Genomic_DNA"/>
</dbReference>
<proteinExistence type="predicted"/>
<accession>A0ABW9YGG9</accession>
<comment type="caution">
    <text evidence="1">The sequence shown here is derived from an EMBL/GenBank/DDBJ whole genome shotgun (WGS) entry which is preliminary data.</text>
</comment>
<evidence type="ECO:0008006" key="3">
    <source>
        <dbReference type="Google" id="ProtNLM"/>
    </source>
</evidence>
<keyword evidence="2" id="KW-1185">Reference proteome</keyword>
<gene>
    <name evidence="1" type="ORF">EIZ48_09945</name>
</gene>
<evidence type="ECO:0000313" key="1">
    <source>
        <dbReference type="EMBL" id="NBI52897.1"/>
    </source>
</evidence>
<evidence type="ECO:0000313" key="2">
    <source>
        <dbReference type="Proteomes" id="UP000738517"/>
    </source>
</evidence>
<dbReference type="Proteomes" id="UP000738517">
    <property type="component" value="Unassembled WGS sequence"/>
</dbReference>